<feature type="signal peptide" evidence="2">
    <location>
        <begin position="1"/>
        <end position="19"/>
    </location>
</feature>
<feature type="compositionally biased region" description="Acidic residues" evidence="1">
    <location>
        <begin position="151"/>
        <end position="161"/>
    </location>
</feature>
<feature type="chain" id="PRO_5036116588" evidence="2">
    <location>
        <begin position="20"/>
        <end position="203"/>
    </location>
</feature>
<dbReference type="Gene3D" id="1.10.239.10">
    <property type="entry name" value="Elicitin domain"/>
    <property type="match status" value="1"/>
</dbReference>
<feature type="compositionally biased region" description="Low complexity" evidence="1">
    <location>
        <begin position="162"/>
        <end position="173"/>
    </location>
</feature>
<dbReference type="AlphaFoldDB" id="A0A485LNA3"/>
<dbReference type="InterPro" id="IPR036470">
    <property type="entry name" value="Elicitin_sf"/>
</dbReference>
<evidence type="ECO:0000313" key="4">
    <source>
        <dbReference type="EMBL" id="VFU00317.1"/>
    </source>
</evidence>
<organism evidence="4 5">
    <name type="scientific">Aphanomyces stellatus</name>
    <dbReference type="NCBI Taxonomy" id="120398"/>
    <lineage>
        <taxon>Eukaryota</taxon>
        <taxon>Sar</taxon>
        <taxon>Stramenopiles</taxon>
        <taxon>Oomycota</taxon>
        <taxon>Saprolegniomycetes</taxon>
        <taxon>Saprolegniales</taxon>
        <taxon>Verrucalvaceae</taxon>
        <taxon>Aphanomyces</taxon>
    </lineage>
</organism>
<protein>
    <submittedName>
        <fullName evidence="4">Aste57867_23672 protein</fullName>
    </submittedName>
</protein>
<sequence length="203" mass="21118">MPRASLFLLAFVLVSLATAQIVDLPPCDDAHLAPLAHAINNSAFDTPCQLDTNISLSDVFFAAHVLPTPDQELKFAQSIACLKLVDDVANKANLTSSCALWGVPLDLLLAEDFSSWSSLKARAAATQTEPRTVSVVVVVPTNATGMPLEPATDEPTTDEPASETSAPATTAQLPPAPMQRSSGSTVVDAVATAIVVACCTFSA</sequence>
<evidence type="ECO:0000313" key="3">
    <source>
        <dbReference type="EMBL" id="KAF0684359.1"/>
    </source>
</evidence>
<gene>
    <name evidence="4" type="primary">Aste57867_23672</name>
    <name evidence="3" type="ORF">As57867_023600</name>
    <name evidence="4" type="ORF">ASTE57867_23672</name>
</gene>
<evidence type="ECO:0000313" key="5">
    <source>
        <dbReference type="Proteomes" id="UP000332933"/>
    </source>
</evidence>
<reference evidence="3" key="2">
    <citation type="submission" date="2019-06" db="EMBL/GenBank/DDBJ databases">
        <title>Genomics analysis of Aphanomyces spp. identifies a new class of oomycete effector associated with host adaptation.</title>
        <authorList>
            <person name="Gaulin E."/>
        </authorList>
    </citation>
    <scope>NUCLEOTIDE SEQUENCE</scope>
    <source>
        <strain evidence="3">CBS 578.67</strain>
    </source>
</reference>
<reference evidence="4 5" key="1">
    <citation type="submission" date="2019-03" db="EMBL/GenBank/DDBJ databases">
        <authorList>
            <person name="Gaulin E."/>
            <person name="Dumas B."/>
        </authorList>
    </citation>
    <scope>NUCLEOTIDE SEQUENCE [LARGE SCALE GENOMIC DNA]</scope>
    <source>
        <strain evidence="4">CBS 568.67</strain>
    </source>
</reference>
<keyword evidence="5" id="KW-1185">Reference proteome</keyword>
<evidence type="ECO:0000256" key="1">
    <source>
        <dbReference type="SAM" id="MobiDB-lite"/>
    </source>
</evidence>
<feature type="region of interest" description="Disordered" evidence="1">
    <location>
        <begin position="144"/>
        <end position="182"/>
    </location>
</feature>
<keyword evidence="2" id="KW-0732">Signal</keyword>
<name>A0A485LNA3_9STRA</name>
<dbReference type="EMBL" id="VJMH01007292">
    <property type="protein sequence ID" value="KAF0684359.1"/>
    <property type="molecule type" value="Genomic_DNA"/>
</dbReference>
<evidence type="ECO:0000256" key="2">
    <source>
        <dbReference type="SAM" id="SignalP"/>
    </source>
</evidence>
<dbReference type="GO" id="GO:0005576">
    <property type="term" value="C:extracellular region"/>
    <property type="evidence" value="ECO:0007669"/>
    <property type="project" value="InterPro"/>
</dbReference>
<dbReference type="EMBL" id="CAADRA010007318">
    <property type="protein sequence ID" value="VFU00317.1"/>
    <property type="molecule type" value="Genomic_DNA"/>
</dbReference>
<proteinExistence type="predicted"/>
<dbReference type="Proteomes" id="UP000332933">
    <property type="component" value="Unassembled WGS sequence"/>
</dbReference>
<accession>A0A485LNA3</accession>